<comment type="function">
    <text evidence="12">Dol-P-Glc:Glc(2)Man(9)GlcNAc(2)-PP-Dol alpha-1,2-glucosyltransferase that operates in the biosynthetic pathway of dolichol-linked oligosaccharides, the glycan precursors employed in protein asparagine (N)-glycosylation. The assembly of dolichol-linked oligosaccharides begins on the cytosolic side of the endoplasmic reticulum membrane and finishes in its lumen. The sequential addition of sugars to dolichol pyrophosphate produces dolichol-linked oligosaccharides containing fourteen sugars, including two GlcNAcs, nine mannoses and three glucoses. Once assembled, the oligosaccharide is transferred from the lipid to nascent proteins by oligosaccharyltransferases. In the lumen of the endoplasmic reticulum, adds the third and last glucose residue from dolichyl phosphate glucose (Dol-P-Glc) onto the lipid-linked oligosaccharide intermediate Glc(2)Man(9)GlcNAc(2)-PP-Dol to produce Glc(3)Man(9)GlcNAc(2)-PP-Dol.</text>
</comment>
<protein>
    <recommendedName>
        <fullName evidence="5">Dol-P-Glc:Glc(2)Man(9)GlcNAc(2)-PP-Dol alpha-1,2-glucosyltransferase</fullName>
        <ecNumber evidence="4">2.4.1.256</ecNumber>
    </recommendedName>
</protein>
<keyword evidence="6" id="KW-0328">Glycosyltransferase</keyword>
<evidence type="ECO:0000256" key="9">
    <source>
        <dbReference type="ARBA" id="ARBA00022824"/>
    </source>
</evidence>
<evidence type="ECO:0000256" key="4">
    <source>
        <dbReference type="ARBA" id="ARBA00011967"/>
    </source>
</evidence>
<evidence type="ECO:0000256" key="3">
    <source>
        <dbReference type="ARBA" id="ARBA00010600"/>
    </source>
</evidence>
<evidence type="ECO:0000256" key="7">
    <source>
        <dbReference type="ARBA" id="ARBA00022679"/>
    </source>
</evidence>
<evidence type="ECO:0000256" key="15">
    <source>
        <dbReference type="SAM" id="Phobius"/>
    </source>
</evidence>
<dbReference type="PANTHER" id="PTHR12989">
    <property type="entry name" value="ALPHA-1,2-GLUCOSYLTRANSFERASE ALG10"/>
    <property type="match status" value="1"/>
</dbReference>
<dbReference type="PANTHER" id="PTHR12989:SF10">
    <property type="entry name" value="DOL-P-GLC:GLC(2)MAN(9)GLCNAC(2)-PP-DOL ALPHA-1,2-GLUCOSYLTRANSFERASE-RELATED"/>
    <property type="match status" value="1"/>
</dbReference>
<dbReference type="GO" id="GO:0106073">
    <property type="term" value="F:dolichyl pyrophosphate Glc2Man9GlcNAc2 alpha-1,2-glucosyltransferase activity"/>
    <property type="evidence" value="ECO:0007669"/>
    <property type="project" value="UniProtKB-EC"/>
</dbReference>
<keyword evidence="10 15" id="KW-1133">Transmembrane helix</keyword>
<evidence type="ECO:0000256" key="6">
    <source>
        <dbReference type="ARBA" id="ARBA00022676"/>
    </source>
</evidence>
<evidence type="ECO:0000256" key="8">
    <source>
        <dbReference type="ARBA" id="ARBA00022692"/>
    </source>
</evidence>
<reference evidence="16" key="1">
    <citation type="submission" date="2020-11" db="EMBL/GenBank/DDBJ databases">
        <authorList>
            <person name="Tran Van P."/>
        </authorList>
    </citation>
    <scope>NUCLEOTIDE SEQUENCE</scope>
</reference>
<dbReference type="InterPro" id="IPR016900">
    <property type="entry name" value="Alg10"/>
</dbReference>
<feature type="compositionally biased region" description="Basic and acidic residues" evidence="14">
    <location>
        <begin position="9"/>
        <end position="21"/>
    </location>
</feature>
<evidence type="ECO:0000256" key="12">
    <source>
        <dbReference type="ARBA" id="ARBA00044727"/>
    </source>
</evidence>
<keyword evidence="9" id="KW-0256">Endoplasmic reticulum</keyword>
<dbReference type="AlphaFoldDB" id="A0A7R9AWU6"/>
<evidence type="ECO:0000256" key="13">
    <source>
        <dbReference type="ARBA" id="ARBA00048064"/>
    </source>
</evidence>
<feature type="region of interest" description="Disordered" evidence="14">
    <location>
        <begin position="1"/>
        <end position="21"/>
    </location>
</feature>
<evidence type="ECO:0000256" key="11">
    <source>
        <dbReference type="ARBA" id="ARBA00023136"/>
    </source>
</evidence>
<keyword evidence="11 15" id="KW-0472">Membrane</keyword>
<sequence>MDTDSEQLYQERGDDPVNKSFRSRLEDTGVKVGRGLVELVPSSTAWNDLPQAINGGGRKDRRVIASLGVTVILEAISVSVFSTYASSCDVPLTVLPLNVGLVETSFPVTGSLGFRSHCRGVLRIFRLRSLWMHACASIRLRKRAQEVFACTKWSHWLQLGASNHSSELSRWSHRMKKNLCVKMLHVHKLAHPVRTQCDQLGRATMGLDEFTRILFLRASLRTLAHTVYLRKLASKWDPKITTLPGLYLLSVGALTPLTAVLGKDLCNEIGLLSAFNLATFPLLYFFTFLYYTDTISTSLVLLMYLFHLYGRNFLSAASGNSPLIYLIIVLL</sequence>
<gene>
    <name evidence="16" type="ORF">TSIB3V08_LOCUS5463</name>
</gene>
<dbReference type="GO" id="GO:0006488">
    <property type="term" value="P:dolichol-linked oligosaccharide biosynthetic process"/>
    <property type="evidence" value="ECO:0007669"/>
    <property type="project" value="InterPro"/>
</dbReference>
<comment type="pathway">
    <text evidence="2">Protein modification; protein glycosylation.</text>
</comment>
<comment type="similarity">
    <text evidence="3">Belongs to the ALG10 glucosyltransferase family.</text>
</comment>
<organism evidence="16">
    <name type="scientific">Timema shepardi</name>
    <name type="common">Walking stick</name>
    <dbReference type="NCBI Taxonomy" id="629360"/>
    <lineage>
        <taxon>Eukaryota</taxon>
        <taxon>Metazoa</taxon>
        <taxon>Ecdysozoa</taxon>
        <taxon>Arthropoda</taxon>
        <taxon>Hexapoda</taxon>
        <taxon>Insecta</taxon>
        <taxon>Pterygota</taxon>
        <taxon>Neoptera</taxon>
        <taxon>Polyneoptera</taxon>
        <taxon>Phasmatodea</taxon>
        <taxon>Timematodea</taxon>
        <taxon>Timematoidea</taxon>
        <taxon>Timematidae</taxon>
        <taxon>Timema</taxon>
    </lineage>
</organism>
<evidence type="ECO:0000256" key="10">
    <source>
        <dbReference type="ARBA" id="ARBA00022989"/>
    </source>
</evidence>
<name>A0A7R9AWU6_TIMSH</name>
<accession>A0A7R9AWU6</accession>
<comment type="subcellular location">
    <subcellularLocation>
        <location evidence="1">Endoplasmic reticulum membrane</location>
        <topology evidence="1">Multi-pass membrane protein</topology>
    </subcellularLocation>
</comment>
<dbReference type="EC" id="2.4.1.256" evidence="4"/>
<evidence type="ECO:0000313" key="16">
    <source>
        <dbReference type="EMBL" id="CAD7261322.1"/>
    </source>
</evidence>
<keyword evidence="7" id="KW-0808">Transferase</keyword>
<proteinExistence type="inferred from homology"/>
<dbReference type="GO" id="GO:0005789">
    <property type="term" value="C:endoplasmic reticulum membrane"/>
    <property type="evidence" value="ECO:0007669"/>
    <property type="project" value="UniProtKB-SubCell"/>
</dbReference>
<keyword evidence="8 15" id="KW-0812">Transmembrane</keyword>
<evidence type="ECO:0000256" key="5">
    <source>
        <dbReference type="ARBA" id="ARBA00018512"/>
    </source>
</evidence>
<feature type="transmembrane region" description="Helical" evidence="15">
    <location>
        <begin position="240"/>
        <end position="262"/>
    </location>
</feature>
<evidence type="ECO:0000256" key="14">
    <source>
        <dbReference type="SAM" id="MobiDB-lite"/>
    </source>
</evidence>
<evidence type="ECO:0000256" key="1">
    <source>
        <dbReference type="ARBA" id="ARBA00004477"/>
    </source>
</evidence>
<dbReference type="Pfam" id="PF04922">
    <property type="entry name" value="DIE2_ALG10"/>
    <property type="match status" value="2"/>
</dbReference>
<comment type="catalytic activity">
    <reaction evidence="13">
        <text>an alpha-D-Glc-(1-&gt;3)-alpha-D-Glc-(1-&gt;3)-alpha-D-Man-(1-&gt;2)-alpha-D-Man-(1-&gt;2)-alpha-D-Man-(1-&gt;3)-[alpha-D-Man-(1-&gt;2)-alpha-D-Man-(1-&gt;3)-[alpha-D-Man-(1-&gt;2)-alpha-D-Man-(1-&gt;6)]-alpha-D-Man-(1-&gt;6)]-beta-D-Man-(1-&gt;4)-beta-D-GlcNAc-(1-&gt;4)-alpha-D-GlcNAc-diphospho-di-trans,poly-cis-dolichol + a di-trans,poly-cis-dolichyl beta-D-glucosyl phosphate = a alpha-D-Glc-(1-&gt;2)-alpha-D-Glc-(1-&gt;3)-alpha-D-Glc-(1-&gt;3)-alpha-D-Man-(1-&gt;2)-alpha-D-Man-(1-&gt;2)-alpha-D-Man-(1-&gt;3)-[alpha-D-Man-(1-&gt;2)-alpha-D-Man-(1-&gt;3)-[alpha-D-Man-(1-&gt;2)-alpha-D-Man-(1-&gt;6)]-alpha-D-Man-(1-&gt;6)]-beta-D-Man-(1-&gt;4)-beta-D-GlcNAc-(1-&gt;4)-alpha-D-GlcNAc-diphospho-di-trans,poly-cis-dolichol + a di-trans,poly-cis-dolichyl phosphate + H(+)</text>
        <dbReference type="Rhea" id="RHEA:29543"/>
        <dbReference type="Rhea" id="RHEA-COMP:19498"/>
        <dbReference type="Rhea" id="RHEA-COMP:19502"/>
        <dbReference type="Rhea" id="RHEA-COMP:19512"/>
        <dbReference type="Rhea" id="RHEA-COMP:19522"/>
        <dbReference type="ChEBI" id="CHEBI:15378"/>
        <dbReference type="ChEBI" id="CHEBI:57525"/>
        <dbReference type="ChEBI" id="CHEBI:57683"/>
        <dbReference type="ChEBI" id="CHEBI:132522"/>
        <dbReference type="ChEBI" id="CHEBI:132523"/>
        <dbReference type="EC" id="2.4.1.256"/>
    </reaction>
    <physiologicalReaction direction="left-to-right" evidence="13">
        <dbReference type="Rhea" id="RHEA:29544"/>
    </physiologicalReaction>
</comment>
<feature type="transmembrane region" description="Helical" evidence="15">
    <location>
        <begin position="313"/>
        <end position="330"/>
    </location>
</feature>
<dbReference type="EMBL" id="OC002133">
    <property type="protein sequence ID" value="CAD7261322.1"/>
    <property type="molecule type" value="Genomic_DNA"/>
</dbReference>
<evidence type="ECO:0000256" key="2">
    <source>
        <dbReference type="ARBA" id="ARBA00004922"/>
    </source>
</evidence>